<keyword evidence="1" id="KW-1133">Transmembrane helix</keyword>
<keyword evidence="3" id="KW-1185">Reference proteome</keyword>
<accession>A0A3L7JQ02</accession>
<reference evidence="2 3" key="1">
    <citation type="submission" date="2018-10" db="EMBL/GenBank/DDBJ databases">
        <title>Falsibacillus sp. genome draft.</title>
        <authorList>
            <person name="Shi S."/>
        </authorList>
    </citation>
    <scope>NUCLEOTIDE SEQUENCE [LARGE SCALE GENOMIC DNA]</scope>
    <source>
        <strain evidence="2 3">GY 10110</strain>
    </source>
</reference>
<dbReference type="RefSeq" id="WP_121682400.1">
    <property type="nucleotide sequence ID" value="NZ_RCVZ01000019.1"/>
</dbReference>
<dbReference type="EMBL" id="RCVZ01000019">
    <property type="protein sequence ID" value="RLQ92335.1"/>
    <property type="molecule type" value="Genomic_DNA"/>
</dbReference>
<sequence>MKKNERHKPAVLLQRFGLLTIIAGIIATCLSIYNFSDKNLVLMVSLGFIIGGIQTLIIGAAFQAMQMHPNKNELEPDPS</sequence>
<evidence type="ECO:0000313" key="3">
    <source>
        <dbReference type="Proteomes" id="UP000276770"/>
    </source>
</evidence>
<feature type="transmembrane region" description="Helical" evidence="1">
    <location>
        <begin position="12"/>
        <end position="34"/>
    </location>
</feature>
<organism evidence="2 3">
    <name type="scientific">Falsibacillus albus</name>
    <dbReference type="NCBI Taxonomy" id="2478915"/>
    <lineage>
        <taxon>Bacteria</taxon>
        <taxon>Bacillati</taxon>
        <taxon>Bacillota</taxon>
        <taxon>Bacilli</taxon>
        <taxon>Bacillales</taxon>
        <taxon>Bacillaceae</taxon>
        <taxon>Falsibacillus</taxon>
    </lineage>
</organism>
<proteinExistence type="predicted"/>
<keyword evidence="1" id="KW-0812">Transmembrane</keyword>
<comment type="caution">
    <text evidence="2">The sequence shown here is derived from an EMBL/GenBank/DDBJ whole genome shotgun (WGS) entry which is preliminary data.</text>
</comment>
<dbReference type="AlphaFoldDB" id="A0A3L7JQ02"/>
<name>A0A3L7JQ02_9BACI</name>
<evidence type="ECO:0008006" key="4">
    <source>
        <dbReference type="Google" id="ProtNLM"/>
    </source>
</evidence>
<keyword evidence="1" id="KW-0472">Membrane</keyword>
<protein>
    <recommendedName>
        <fullName evidence="4">MFS transporter</fullName>
    </recommendedName>
</protein>
<evidence type="ECO:0000313" key="2">
    <source>
        <dbReference type="EMBL" id="RLQ92335.1"/>
    </source>
</evidence>
<dbReference type="OrthoDB" id="2679261at2"/>
<gene>
    <name evidence="2" type="ORF">D9X91_19895</name>
</gene>
<evidence type="ECO:0000256" key="1">
    <source>
        <dbReference type="SAM" id="Phobius"/>
    </source>
</evidence>
<feature type="transmembrane region" description="Helical" evidence="1">
    <location>
        <begin position="40"/>
        <end position="62"/>
    </location>
</feature>
<dbReference type="Proteomes" id="UP000276770">
    <property type="component" value="Unassembled WGS sequence"/>
</dbReference>